<dbReference type="InterPro" id="IPR046839">
    <property type="entry name" value="ABC_toxin_N"/>
</dbReference>
<keyword evidence="6" id="KW-1185">Reference proteome</keyword>
<feature type="domain" description="Neuraminidase-like" evidence="3">
    <location>
        <begin position="1760"/>
        <end position="1878"/>
    </location>
</feature>
<sequence>MASASKQLEQATFPKRLELGSRGSVVTLVQSWLLRLGAAAIPASEIAERRFGVGTFKAVRNFAGTGVVDDATAVAMAEKVDGLDPESTTTQTLTGKVVYLDGSPGKGLSIRLSQVNIHQDVPGALSSAVADDEGFYLLKYRLKKGHLAFFALQVDDKGNVLFSTPPEGAISPSDIPVLVQDIKLGVKQKSTDLFTRLQTAISAIRRGGGLANSKAPPFSHLDPLNKRRELAIVSQLAASDFSADEVSSYMVANSLSEVAEQDGMPIPPAFFYALIHGETYEKAVEAKPRNAAGAIRPTTIAISPRSILQKLRMADGETLELCVKLAIDSNFILASITQLLADIIESFTLQRPGLEMIEEDVEGFWGVMRELFKVPNGEDKTRAESLLDILQEENLVGQMFSPKGWTQRIITQVLGVQGQGDNSQRNEPTPSTPMPKILSPSASFQKALREDLDRSENDSKRRISAFGRPADKILNVSETEKTGWAQRAVKTLLSKPHSTDHGITEIEARKLLDFLSSNSKFDLAHSKVEHFLAQEPGGPQATRTGSTINDTETEQVLRKMQRVFRLAPSYEQSMGLVNIGVRSAVDANSMGKARLRKLLSSDPVFTSADVEQIANRAADVVLAVSLLMAEMRTLSSALSIPGLSTRVPEGVLREAATHMPNLKSLFELGDTCSCSDCMTVYSPAAYIVEVFEFLRHRRVLVGKEEVDFTDSIIQSRRDLAFLDLNCDNTNTTMPQIDIVCELLEDLLDFQALSSHAVFSIPLDVFEEKPMLAALSSHLGLDFTESTTSINFTSTSSPDTAVVRHQHHVFLVFRTEFSVGLVVRTKQTFGTSAERAAFPLHVNHQAYERLAESPLLLGLPFHIDNAEGRLYLNKLDVSRARLIRLLTPVSESFSHSSSYLVEAFDMSELDLQLITTPSANPIPHWRTATLHDPINDLRNVQSFLDRTQLTYNHLIIMLRARDWLNPELNGILIHHQDESCSLDKKDLVNLDNQSLDRVHRFLRLWKALGMNEKQGWTISVIDRAIAMPSIGNGSLDITLLAHLATTNRLLSWLPKDGHVSSVQDCLDWFGPLVTHANDPSIRSYESLFLSQLPNLSPPPGFPRRPQEQSDLKLVDFADHLSGSLSISYDDMATIVGFVHKPEDLQPATYEAISHAYSVYSICQTLPISPSEFVSLSMLLGIDPTSSPEGALVFAKSLAAIRTSLFSIDDITHLLVAEAPHQHITDSQLVDYFALLKSTYQSLISNTPIFDDSTGLVEKQEATLAALLANMEFFQPEIDSLTRLIAGELLEETRAILGDDKVEVIIGKPRQALILAALDERLAFSGDQSDEESLDHFISSWFDVISDFALENSKETALLSLIKTWFGLQGEQTLAVLKHVKRVQPLSGDLNSESDGTCALRLLHKISVVVSSLDITPSNLEWLLQFGPALGWGDLAAFPVAAGDMTMAFEKWDTFRRGYSTLVSSSMAPVVDAQNPGTTLSVQTFFESVLQDKELSNGIGSSLDYLSKLTKWGSLTDLEGVANQMQLDVGNLTSPLVLTRLEETFQLLRPLPSVSLGIRLVKRGNLSCSDVLSLQRALKQKYASGDWLQVLRSIQDPLRIRKRDALVEFSLRTGVFHHSFTHARQISAILGIDIEVGTEIQVSRIIEAHLALQTFVQRLQMGQFLAFAPNGDPAMHSLLEVRLIQDDAWEQWNWMSQYRLWEANRKVFLYPENWIEPELRDDKSNQFKRFEEKLSSGDVSDELATEAGEQLVSDIANISKPDIVSVFYEAESKSTHVFARLGAGAGSIFHRRLFEERYWTPWELVDVPSISSGSFLAFVRNSRLTVAFTQTDIEMDPLQAGVSGDGETGKLRKRFAINLGISEKDPRTGKWSAERMSKRSVYCPPGGAFVTFERLDIDDLLVLNYWNVGSNFGECISVRMPIFDSTTSMPHTGKFYLSEFALAGSESLPERQAHEYYTTAKDFLPRPDVKRAEYLDQIFTLSETQATNETEPLTIDSFGTSGPHEVGASTTAFNKTHGSFSVIMSPQISKLDLLVWSNQFRHRQTGFEGGAADGLWRLPTGSMVPFFYKDNSGRTFVLVPGFVYRDEGNPDFSVQPFRTTTDVYEFLRRALQLAEKYISRHRQDELSSFDDIRSLVQDDPEYNKFLLPEWTDVYGFRHDGGAINIVQFKMASVYHPLMTQLSEQMVFGGLERVLSRSSQLMSTEFNFDAEFRPSFRTVGSLPAEAINFGPLDAYSSYNWELFFHGPFMAACKLSSNQKFNEAMRWFHFIFNPKGDSVDAAAEDGIPAPQSSYWMTKPFYQTSVSDYAEQLISNILYSTAEDPQGAELADRIVQSIRTWRENPFNPHAIARTRPVAFQIAIVLRYIRNLVDWGDHLFRQLTRETLAQATLLYSAADGLLGRKPQEVEPVLKPATRSLYTLYGTIGLFGNAVVDFENAIPNLGDISSNRPDAPDPLLPTYFGIPPNDSMLQCWDLVADRLFKIRNSLDINGNFISLPLTSPPIDPGALVRRLAAGSSVQAAIVSLSVPLSRNRFATIAEMAMSLTGQVVSLGSTLLSVMEKKDGEALARLRAGLEKDVLNAVKASKANTIKAIGGVGETGEKKVNGEIQSLEFAKVVAEDRAAYYRNLKYTNSREEKEISNRRGVLAIHALSEGLHLWHSFVAGWRLPKATMGGQGFSSPVVELQFDPVADKKDITAAAIGTANHQATIATSAATLNALFAGFDRRKEGWDFEKAQAEAETNRLTNEIATAKLRSEAAKLDLVAHETAMVKLAEEDHMMRSKHTNQELYAWGINQITKVYTDTYDLALRMARQAEMAFVYELATGHRVGVGSFVKPSYWDSLKSGLLAGEQLQFDIGRMKTAYLDNKVREYELETNISLQEINPMALLSLRQSGQCIFDVPEDILDIDTPGHYLRRNRVVRLSLPVEGGQALPISAKLTLLAHRYRASSASGSGYVENPPGNDPRFKYGSGQPSHTIVTSTNTLDGGFFPGLSEVYRHGATDVLYLPFEMTGVVGTYHIELPPVQRFDYATITDVILHLMYTAREGGAPLRNAVTKLQEDRLNKLARVSQQNGLQAAFNMSLHAPTAWLSLQTAPSVTATVPSTVIPFWARAGGFLSQVKKITWYAEIKPGAQLPSSIELQLRGTEVVSLSMERGGKSGRLYSGMSHASDVPLDTAIEISLNGGMNATELGLGGLGAVLEFEVSKQGNT</sequence>
<dbReference type="Proteomes" id="UP001055219">
    <property type="component" value="Unassembled WGS sequence"/>
</dbReference>
<dbReference type="Pfam" id="PF18276">
    <property type="entry name" value="TcA_TcB_BD"/>
    <property type="match status" value="1"/>
</dbReference>
<evidence type="ECO:0000313" key="6">
    <source>
        <dbReference type="Proteomes" id="UP001055219"/>
    </source>
</evidence>
<evidence type="ECO:0000259" key="2">
    <source>
        <dbReference type="Pfam" id="PF18276"/>
    </source>
</evidence>
<dbReference type="GeneID" id="75835018"/>
<comment type="caution">
    <text evidence="5">The sequence shown here is derived from an EMBL/GenBank/DDBJ whole genome shotgun (WGS) entry which is preliminary data.</text>
</comment>
<dbReference type="InterPro" id="IPR041079">
    <property type="entry name" value="Neuraminidase-like"/>
</dbReference>
<gene>
    <name evidence="5" type="ORF">J7T54_008548</name>
</gene>
<evidence type="ECO:0000313" key="5">
    <source>
        <dbReference type="EMBL" id="KAI6780629.1"/>
    </source>
</evidence>
<dbReference type="Pfam" id="PF20220">
    <property type="entry name" value="ABC_toxin_N"/>
    <property type="match status" value="1"/>
</dbReference>
<dbReference type="RefSeq" id="XP_051361485.1">
    <property type="nucleotide sequence ID" value="XM_051507359.1"/>
</dbReference>
<feature type="compositionally biased region" description="Polar residues" evidence="1">
    <location>
        <begin position="419"/>
        <end position="429"/>
    </location>
</feature>
<reference evidence="5" key="2">
    <citation type="submission" date="2022-07" db="EMBL/GenBank/DDBJ databases">
        <authorList>
            <person name="Goncalves M.F.M."/>
            <person name="Hilario S."/>
            <person name="Van De Peer Y."/>
            <person name="Esteves A.C."/>
            <person name="Alves A."/>
        </authorList>
    </citation>
    <scope>NUCLEOTIDE SEQUENCE</scope>
    <source>
        <strain evidence="5">MUM 19.33</strain>
    </source>
</reference>
<dbReference type="InterPro" id="IPR040840">
    <property type="entry name" value="TcA_TcB_BD"/>
</dbReference>
<dbReference type="OrthoDB" id="4940706at2759"/>
<evidence type="ECO:0000259" key="3">
    <source>
        <dbReference type="Pfam" id="PF18413"/>
    </source>
</evidence>
<accession>A0A9P9Y0C5</accession>
<evidence type="ECO:0000256" key="1">
    <source>
        <dbReference type="SAM" id="MobiDB-lite"/>
    </source>
</evidence>
<feature type="domain" description="ABC toxin N-terminal" evidence="4">
    <location>
        <begin position="1594"/>
        <end position="1729"/>
    </location>
</feature>
<protein>
    <submittedName>
        <fullName evidence="5">Uncharacterized protein</fullName>
    </submittedName>
</protein>
<dbReference type="EMBL" id="JAGIXG020000030">
    <property type="protein sequence ID" value="KAI6780629.1"/>
    <property type="molecule type" value="Genomic_DNA"/>
</dbReference>
<organism evidence="5 6">
    <name type="scientific">Emericellopsis cladophorae</name>
    <dbReference type="NCBI Taxonomy" id="2686198"/>
    <lineage>
        <taxon>Eukaryota</taxon>
        <taxon>Fungi</taxon>
        <taxon>Dikarya</taxon>
        <taxon>Ascomycota</taxon>
        <taxon>Pezizomycotina</taxon>
        <taxon>Sordariomycetes</taxon>
        <taxon>Hypocreomycetidae</taxon>
        <taxon>Hypocreales</taxon>
        <taxon>Bionectriaceae</taxon>
        <taxon>Emericellopsis</taxon>
    </lineage>
</organism>
<evidence type="ECO:0000259" key="4">
    <source>
        <dbReference type="Pfam" id="PF20220"/>
    </source>
</evidence>
<reference evidence="5" key="1">
    <citation type="journal article" date="2021" name="J Fungi (Basel)">
        <title>Genomic and Metabolomic Analyses of the Marine Fungus Emericellopsis cladophorae: Insights into Saltwater Adaptability Mechanisms and Its Biosynthetic Potential.</title>
        <authorList>
            <person name="Goncalves M.F.M."/>
            <person name="Hilario S."/>
            <person name="Van de Peer Y."/>
            <person name="Esteves A.C."/>
            <person name="Alves A."/>
        </authorList>
    </citation>
    <scope>NUCLEOTIDE SEQUENCE</scope>
    <source>
        <strain evidence="5">MUM 19.33</strain>
    </source>
</reference>
<name>A0A9P9Y0C5_9HYPO</name>
<proteinExistence type="predicted"/>
<dbReference type="Pfam" id="PF18413">
    <property type="entry name" value="Neuraminidase"/>
    <property type="match status" value="1"/>
</dbReference>
<feature type="domain" description="Tc toxin complex TcA C-terminal TcB-binding" evidence="2">
    <location>
        <begin position="2743"/>
        <end position="3039"/>
    </location>
</feature>
<feature type="region of interest" description="Disordered" evidence="1">
    <location>
        <begin position="417"/>
        <end position="439"/>
    </location>
</feature>